<organism evidence="1 2">
    <name type="scientific">Taibaiella chishuiensis</name>
    <dbReference type="NCBI Taxonomy" id="1434707"/>
    <lineage>
        <taxon>Bacteria</taxon>
        <taxon>Pseudomonadati</taxon>
        <taxon>Bacteroidota</taxon>
        <taxon>Chitinophagia</taxon>
        <taxon>Chitinophagales</taxon>
        <taxon>Chitinophagaceae</taxon>
        <taxon>Taibaiella</taxon>
    </lineage>
</organism>
<reference evidence="1 2" key="1">
    <citation type="submission" date="2018-03" db="EMBL/GenBank/DDBJ databases">
        <title>Genomic Encyclopedia of Type Strains, Phase III (KMG-III): the genomes of soil and plant-associated and newly described type strains.</title>
        <authorList>
            <person name="Whitman W."/>
        </authorList>
    </citation>
    <scope>NUCLEOTIDE SEQUENCE [LARGE SCALE GENOMIC DNA]</scope>
    <source>
        <strain evidence="1 2">CGMCC 1.12700</strain>
    </source>
</reference>
<protein>
    <submittedName>
        <fullName evidence="1">Uncharacterized protein</fullName>
    </submittedName>
</protein>
<dbReference type="Proteomes" id="UP000240572">
    <property type="component" value="Unassembled WGS sequence"/>
</dbReference>
<proteinExistence type="predicted"/>
<dbReference type="AlphaFoldDB" id="A0A2P8D6D4"/>
<name>A0A2P8D6D4_9BACT</name>
<accession>A0A2P8D6D4</accession>
<comment type="caution">
    <text evidence="1">The sequence shown here is derived from an EMBL/GenBank/DDBJ whole genome shotgun (WGS) entry which is preliminary data.</text>
</comment>
<evidence type="ECO:0000313" key="1">
    <source>
        <dbReference type="EMBL" id="PSK92772.1"/>
    </source>
</evidence>
<dbReference type="OrthoDB" id="671886at2"/>
<keyword evidence="2" id="KW-1185">Reference proteome</keyword>
<dbReference type="EMBL" id="PYGD01000003">
    <property type="protein sequence ID" value="PSK92772.1"/>
    <property type="molecule type" value="Genomic_DNA"/>
</dbReference>
<evidence type="ECO:0000313" key="2">
    <source>
        <dbReference type="Proteomes" id="UP000240572"/>
    </source>
</evidence>
<dbReference type="RefSeq" id="WP_106522949.1">
    <property type="nucleotide sequence ID" value="NZ_PYGD01000003.1"/>
</dbReference>
<gene>
    <name evidence="1" type="ORF">B0I18_103355</name>
</gene>
<sequence length="99" mass="11732">MDKQKLQNEICKVITAIGGRIKWKKELGLPARLYYYFSKKEPVINIEAFFLGERFGVIIDAEQKRRRMFNTSPFRIITSANLEDFKHQFDAFKLEKLSQ</sequence>